<dbReference type="InterPro" id="IPR050287">
    <property type="entry name" value="MTA/SAH_deaminase"/>
</dbReference>
<accession>A0A1W1UV42</accession>
<dbReference type="InterPro" id="IPR006680">
    <property type="entry name" value="Amidohydro-rel"/>
</dbReference>
<organism evidence="3 4">
    <name type="scientific">Desulfonispora thiosulfatigenes DSM 11270</name>
    <dbReference type="NCBI Taxonomy" id="656914"/>
    <lineage>
        <taxon>Bacteria</taxon>
        <taxon>Bacillati</taxon>
        <taxon>Bacillota</taxon>
        <taxon>Clostridia</taxon>
        <taxon>Eubacteriales</taxon>
        <taxon>Peptococcaceae</taxon>
        <taxon>Desulfonispora</taxon>
    </lineage>
</organism>
<dbReference type="Pfam" id="PF01979">
    <property type="entry name" value="Amidohydro_1"/>
    <property type="match status" value="1"/>
</dbReference>
<evidence type="ECO:0000313" key="3">
    <source>
        <dbReference type="EMBL" id="SMB84910.1"/>
    </source>
</evidence>
<gene>
    <name evidence="3" type="ORF">SAMN00017405_1574</name>
</gene>
<evidence type="ECO:0000259" key="2">
    <source>
        <dbReference type="Pfam" id="PF01979"/>
    </source>
</evidence>
<dbReference type="STRING" id="656914.SAMN00017405_1574"/>
<name>A0A1W1UV42_DESTI</name>
<dbReference type="RefSeq" id="WP_084052398.1">
    <property type="nucleotide sequence ID" value="NZ_FWWT01000012.1"/>
</dbReference>
<keyword evidence="4" id="KW-1185">Reference proteome</keyword>
<dbReference type="Proteomes" id="UP000192731">
    <property type="component" value="Unassembled WGS sequence"/>
</dbReference>
<dbReference type="Gene3D" id="2.30.40.10">
    <property type="entry name" value="Urease, subunit C, domain 1"/>
    <property type="match status" value="1"/>
</dbReference>
<dbReference type="Gene3D" id="3.20.20.140">
    <property type="entry name" value="Metal-dependent hydrolases"/>
    <property type="match status" value="1"/>
</dbReference>
<dbReference type="GO" id="GO:0016810">
    <property type="term" value="F:hydrolase activity, acting on carbon-nitrogen (but not peptide) bonds"/>
    <property type="evidence" value="ECO:0007669"/>
    <property type="project" value="InterPro"/>
</dbReference>
<dbReference type="InterPro" id="IPR011059">
    <property type="entry name" value="Metal-dep_hydrolase_composite"/>
</dbReference>
<dbReference type="AlphaFoldDB" id="A0A1W1UV42"/>
<dbReference type="EMBL" id="FWWT01000012">
    <property type="protein sequence ID" value="SMB84910.1"/>
    <property type="molecule type" value="Genomic_DNA"/>
</dbReference>
<keyword evidence="1" id="KW-0378">Hydrolase</keyword>
<protein>
    <submittedName>
        <fullName evidence="3">5-methylthioadenosine/S-adenosylhomocysteine deaminase</fullName>
    </submittedName>
</protein>
<reference evidence="3 4" key="1">
    <citation type="submission" date="2017-04" db="EMBL/GenBank/DDBJ databases">
        <authorList>
            <person name="Afonso C.L."/>
            <person name="Miller P.J."/>
            <person name="Scott M.A."/>
            <person name="Spackman E."/>
            <person name="Goraichik I."/>
            <person name="Dimitrov K.M."/>
            <person name="Suarez D.L."/>
            <person name="Swayne D.E."/>
        </authorList>
    </citation>
    <scope>NUCLEOTIDE SEQUENCE [LARGE SCALE GENOMIC DNA]</scope>
    <source>
        <strain evidence="3 4">DSM 11270</strain>
    </source>
</reference>
<dbReference type="InterPro" id="IPR032466">
    <property type="entry name" value="Metal_Hydrolase"/>
</dbReference>
<dbReference type="OrthoDB" id="9807210at2"/>
<dbReference type="PANTHER" id="PTHR43794">
    <property type="entry name" value="AMINOHYDROLASE SSNA-RELATED"/>
    <property type="match status" value="1"/>
</dbReference>
<sequence length="453" mass="50245">MNQILIKNAYIISMNQEKQVFTNGDILIEDDKIKEIGRVNVEIVGADAEIVDATGKIIMPGLINTHVHLSQQLGRGIADDVDLLTWLRERIWPYESNLTLEDSYISSLACSVELIKSGVTTFAEAGGQEVDGMGRAVTEAGLRAMLTRSTMDCGEGIPKKWQETTEECLEKQIELYERWHNKADGRIKSWFGLRTIFNNTDQLIIKTKELADKYGVGIHMHVAEIEGEVLFAKETKGATTVQHLNNLGVLDKNFLAVHTVWLSDQEVDLFKQHNVKVSHNPGAAMKVVLGFAKVPEMLAKGIPVSIGTDGAPSNNRMDMMGEMYLTSLIHKGRTLDPKAVPAEQVLEMATLNGAKSVLLEDEIGSLEVGKKADLIILNPKSIGSIPMHDPVANIVYAMQSSNVESSMCNGKWLMKERKVLTINEEDIVKEAEQRAKDVIKRAGIILPERFKMI</sequence>
<dbReference type="SUPFAM" id="SSF51556">
    <property type="entry name" value="Metallo-dependent hydrolases"/>
    <property type="match status" value="1"/>
</dbReference>
<evidence type="ECO:0000313" key="4">
    <source>
        <dbReference type="Proteomes" id="UP000192731"/>
    </source>
</evidence>
<proteinExistence type="predicted"/>
<dbReference type="CDD" id="cd01298">
    <property type="entry name" value="ATZ_TRZ_like"/>
    <property type="match status" value="1"/>
</dbReference>
<feature type="domain" description="Amidohydrolase-related" evidence="2">
    <location>
        <begin position="57"/>
        <end position="413"/>
    </location>
</feature>
<dbReference type="SUPFAM" id="SSF51338">
    <property type="entry name" value="Composite domain of metallo-dependent hydrolases"/>
    <property type="match status" value="1"/>
</dbReference>
<evidence type="ECO:0000256" key="1">
    <source>
        <dbReference type="ARBA" id="ARBA00022801"/>
    </source>
</evidence>
<dbReference type="PANTHER" id="PTHR43794:SF11">
    <property type="entry name" value="AMIDOHYDROLASE-RELATED DOMAIN-CONTAINING PROTEIN"/>
    <property type="match status" value="1"/>
</dbReference>